<proteinExistence type="predicted"/>
<evidence type="ECO:0008006" key="3">
    <source>
        <dbReference type="Google" id="ProtNLM"/>
    </source>
</evidence>
<dbReference type="Proteomes" id="UP001238496">
    <property type="component" value="Unassembled WGS sequence"/>
</dbReference>
<reference evidence="1 2" key="1">
    <citation type="submission" date="2023-07" db="EMBL/GenBank/DDBJ databases">
        <title>Genomic Encyclopedia of Type Strains, Phase IV (KMG-IV): sequencing the most valuable type-strain genomes for metagenomic binning, comparative biology and taxonomic classification.</title>
        <authorList>
            <person name="Goeker M."/>
        </authorList>
    </citation>
    <scope>NUCLEOTIDE SEQUENCE [LARGE SCALE GENOMIC DNA]</scope>
    <source>
        <strain evidence="1 2">DSM 1111</strain>
    </source>
</reference>
<accession>A0ABU0GAH0</accession>
<sequence>MARAPGSYLVLDPGRNMGWASCLAGGEKLKHGTWRFNQETPGEAYFTFTQFMRRTLESMPDPLVCIELMTIVTHGDDDRIDAEQVMFSSGWPTHAQTLCHIMALRQPDFVAIQSWRAKTHTKTRTPDSMKGASQVERSKWFKERAKEYCDARGWSYGSADEAEALCILDYTRIVHEPGYAFDRGRAYQQESLF</sequence>
<dbReference type="RefSeq" id="WP_307374826.1">
    <property type="nucleotide sequence ID" value="NZ_JAUSUW010000010.1"/>
</dbReference>
<protein>
    <recommendedName>
        <fullName evidence="3">RuvC-like resolvase</fullName>
    </recommendedName>
</protein>
<keyword evidence="2" id="KW-1185">Reference proteome</keyword>
<comment type="caution">
    <text evidence="1">The sequence shown here is derived from an EMBL/GenBank/DDBJ whole genome shotgun (WGS) entry which is preliminary data.</text>
</comment>
<evidence type="ECO:0000313" key="1">
    <source>
        <dbReference type="EMBL" id="MDQ0422352.1"/>
    </source>
</evidence>
<dbReference type="EMBL" id="JAUSUW010000010">
    <property type="protein sequence ID" value="MDQ0422352.1"/>
    <property type="molecule type" value="Genomic_DNA"/>
</dbReference>
<name>A0ABU0GAH0_9HYPH</name>
<gene>
    <name evidence="1" type="ORF">J2045_003400</name>
</gene>
<evidence type="ECO:0000313" key="2">
    <source>
        <dbReference type="Proteomes" id="UP001238496"/>
    </source>
</evidence>
<organism evidence="1 2">
    <name type="scientific">Peteryoungia aggregata LMG 23059</name>
    <dbReference type="NCBI Taxonomy" id="1368425"/>
    <lineage>
        <taxon>Bacteria</taxon>
        <taxon>Pseudomonadati</taxon>
        <taxon>Pseudomonadota</taxon>
        <taxon>Alphaproteobacteria</taxon>
        <taxon>Hyphomicrobiales</taxon>
        <taxon>Rhizobiaceae</taxon>
        <taxon>Peteryoungia</taxon>
    </lineage>
</organism>